<reference evidence="3" key="1">
    <citation type="submission" date="2009-02" db="EMBL/GenBank/DDBJ databases">
        <title>Annotation of Streptomyces viridochromogenes strain DSM 40736.</title>
        <authorList>
            <consortium name="The Broad Institute Genome Sequencing Platform"/>
            <consortium name="Broad Institute Microbial Sequencing Center"/>
            <person name="Fischbach M."/>
            <person name="Godfrey P."/>
            <person name="Ward D."/>
            <person name="Young S."/>
            <person name="Zeng Q."/>
            <person name="Koehrsen M."/>
            <person name="Alvarado L."/>
            <person name="Berlin A.M."/>
            <person name="Bochicchio J."/>
            <person name="Borenstein D."/>
            <person name="Chapman S.B."/>
            <person name="Chen Z."/>
            <person name="Engels R."/>
            <person name="Freedman E."/>
            <person name="Gellesch M."/>
            <person name="Goldberg J."/>
            <person name="Griggs A."/>
            <person name="Gujja S."/>
            <person name="Heilman E.R."/>
            <person name="Heiman D.I."/>
            <person name="Hepburn T.A."/>
            <person name="Howarth C."/>
            <person name="Jen D."/>
            <person name="Larson L."/>
            <person name="Lewis B."/>
            <person name="Mehta T."/>
            <person name="Park D."/>
            <person name="Pearson M."/>
            <person name="Richards J."/>
            <person name="Roberts A."/>
            <person name="Saif S."/>
            <person name="Shea T.D."/>
            <person name="Shenoy N."/>
            <person name="Sisk P."/>
            <person name="Stolte C."/>
            <person name="Sykes S.N."/>
            <person name="Thomson T."/>
            <person name="Walk T."/>
            <person name="White J."/>
            <person name="Yandava C."/>
            <person name="Straight P."/>
            <person name="Clardy J."/>
            <person name="Hung D."/>
            <person name="Kolter R."/>
            <person name="Mekalanos J."/>
            <person name="Walker S."/>
            <person name="Walsh C.T."/>
            <person name="Wieland-Brown L.C."/>
            <person name="Haas B."/>
            <person name="Nusbaum C."/>
            <person name="Birren B."/>
        </authorList>
    </citation>
    <scope>NUCLEOTIDE SEQUENCE [LARGE SCALE GENOMIC DNA]</scope>
    <source>
        <strain evidence="3">DSM 40736 / JCM 4977 / BCRC 1201 / Tue 494</strain>
    </source>
</reference>
<dbReference type="AlphaFoldDB" id="D9XEV6"/>
<gene>
    <name evidence="2" type="ORF">SSQG_07422</name>
</gene>
<feature type="compositionally biased region" description="Polar residues" evidence="1">
    <location>
        <begin position="278"/>
        <end position="287"/>
    </location>
</feature>
<dbReference type="EMBL" id="GG657757">
    <property type="protein sequence ID" value="EFL36904.1"/>
    <property type="molecule type" value="Genomic_DNA"/>
</dbReference>
<organism evidence="2 3">
    <name type="scientific">Streptomyces viridochromogenes (strain DSM 40736 / JCM 4977 / BCRC 1201 / Tue 494)</name>
    <dbReference type="NCBI Taxonomy" id="591159"/>
    <lineage>
        <taxon>Bacteria</taxon>
        <taxon>Bacillati</taxon>
        <taxon>Actinomycetota</taxon>
        <taxon>Actinomycetes</taxon>
        <taxon>Kitasatosporales</taxon>
        <taxon>Streptomycetaceae</taxon>
        <taxon>Streptomyces</taxon>
    </lineage>
</organism>
<dbReference type="Proteomes" id="UP000004184">
    <property type="component" value="Unassembled WGS sequence"/>
</dbReference>
<feature type="compositionally biased region" description="Low complexity" evidence="1">
    <location>
        <begin position="296"/>
        <end position="315"/>
    </location>
</feature>
<evidence type="ECO:0000313" key="3">
    <source>
        <dbReference type="Proteomes" id="UP000004184"/>
    </source>
</evidence>
<accession>D9XEV6</accession>
<protein>
    <submittedName>
        <fullName evidence="2">Uncharacterized protein</fullName>
    </submittedName>
</protein>
<evidence type="ECO:0000313" key="2">
    <source>
        <dbReference type="EMBL" id="EFL36904.1"/>
    </source>
</evidence>
<sequence length="334" mass="35431">MTPRTDEPASVLLGTLAAERASGALSTEWGIFYLSAGHVVHVESAVTADLGDLLTHSGALAADGWWQAIDEAGRGCRVGRQLVDSGQLTTGALELCHLGALFDAAYFVLAHDGPALRFRPGVTHWLGAVRSVPVDTVLRESRRRRELLHRIWPEPTIDLAPLARVRRDTVDLPARRGRTLAQVDGVRTAAQIAGALACRTFHTLVELRRLAAAGLVVPVTPTPAPAPATASAEPGPAPRPVVPDEPDTALLLLFLHALEALLSARDYSVPKGDCSWPSRPTSWTNCVGSAPAYPGSRAPSRPPSTDSSSPTTYRRPSPRDSRPSPPPPSASPTA</sequence>
<proteinExistence type="predicted"/>
<keyword evidence="3" id="KW-1185">Reference proteome</keyword>
<feature type="compositionally biased region" description="Pro residues" evidence="1">
    <location>
        <begin position="323"/>
        <end position="334"/>
    </location>
</feature>
<dbReference type="STRING" id="591159.SSQG_07422"/>
<dbReference type="eggNOG" id="ENOG50318UG">
    <property type="taxonomic scope" value="Bacteria"/>
</dbReference>
<dbReference type="HOGENOM" id="CLU_061329_0_0_11"/>
<name>D9XEV6_STRVT</name>
<feature type="region of interest" description="Disordered" evidence="1">
    <location>
        <begin position="271"/>
        <end position="334"/>
    </location>
</feature>
<evidence type="ECO:0000256" key="1">
    <source>
        <dbReference type="SAM" id="MobiDB-lite"/>
    </source>
</evidence>
<feature type="region of interest" description="Disordered" evidence="1">
    <location>
        <begin position="224"/>
        <end position="243"/>
    </location>
</feature>